<proteinExistence type="predicted"/>
<gene>
    <name evidence="5" type="ORF">PSACC_01088</name>
</gene>
<evidence type="ECO:0000259" key="4">
    <source>
        <dbReference type="Pfam" id="PF25455"/>
    </source>
</evidence>
<keyword evidence="6" id="KW-1185">Reference proteome</keyword>
<comment type="caution">
    <text evidence="5">The sequence shown here is derived from an EMBL/GenBank/DDBJ whole genome shotgun (WGS) entry which is preliminary data.</text>
</comment>
<dbReference type="STRING" id="1246581.A0A2H9TN01"/>
<dbReference type="Pfam" id="PF25455">
    <property type="entry name" value="Beta-barrel_CAF17_C"/>
    <property type="match status" value="1"/>
</dbReference>
<dbReference type="Proteomes" id="UP000240830">
    <property type="component" value="Unassembled WGS sequence"/>
</dbReference>
<evidence type="ECO:0000256" key="1">
    <source>
        <dbReference type="ARBA" id="ARBA00004173"/>
    </source>
</evidence>
<keyword evidence="2" id="KW-0809">Transit peptide</keyword>
<organism evidence="5 6">
    <name type="scientific">Paramicrosporidium saccamoebae</name>
    <dbReference type="NCBI Taxonomy" id="1246581"/>
    <lineage>
        <taxon>Eukaryota</taxon>
        <taxon>Fungi</taxon>
        <taxon>Fungi incertae sedis</taxon>
        <taxon>Cryptomycota</taxon>
        <taxon>Cryptomycota incertae sedis</taxon>
        <taxon>Paramicrosporidium</taxon>
    </lineage>
</organism>
<evidence type="ECO:0000313" key="6">
    <source>
        <dbReference type="Proteomes" id="UP000240830"/>
    </source>
</evidence>
<reference evidence="5 6" key="1">
    <citation type="submission" date="2016-10" db="EMBL/GenBank/DDBJ databases">
        <title>The genome of Paramicrosporidium saccamoebae is the missing link in understanding Cryptomycota and Microsporidia evolution.</title>
        <authorList>
            <person name="Quandt C.A."/>
            <person name="Beaudet D."/>
            <person name="Corsaro D."/>
            <person name="Michel R."/>
            <person name="Corradi N."/>
            <person name="James T."/>
        </authorList>
    </citation>
    <scope>NUCLEOTIDE SEQUENCE [LARGE SCALE GENOMIC DNA]</scope>
    <source>
        <strain evidence="5 6">KSL3</strain>
    </source>
</reference>
<name>A0A2H9TN01_9FUNG</name>
<dbReference type="GO" id="GO:0005759">
    <property type="term" value="C:mitochondrial matrix"/>
    <property type="evidence" value="ECO:0007669"/>
    <property type="project" value="TreeGrafter"/>
</dbReference>
<dbReference type="AlphaFoldDB" id="A0A2H9TN01"/>
<dbReference type="OrthoDB" id="191995at2759"/>
<dbReference type="InterPro" id="IPR057460">
    <property type="entry name" value="CAF17_C"/>
</dbReference>
<sequence length="131" mass="14659">MGQELITRTLHKGVVRKRVVPLRLYEEGQRSDKEFVPNPTCTFEGLDLGSELHKIEPNTATTIREITKIEPTRNFGKIIGLVGNMGLALVRLEDIPPNGTFAVHRPHLSPGAPTFLLGRVTIPDWWPVNTK</sequence>
<evidence type="ECO:0000256" key="3">
    <source>
        <dbReference type="ARBA" id="ARBA00023128"/>
    </source>
</evidence>
<evidence type="ECO:0000256" key="2">
    <source>
        <dbReference type="ARBA" id="ARBA00022946"/>
    </source>
</evidence>
<dbReference type="PANTHER" id="PTHR22602">
    <property type="entry name" value="TRANSFERASE CAF17, MITOCHONDRIAL-RELATED"/>
    <property type="match status" value="1"/>
</dbReference>
<feature type="domain" description="CAF17 C-terminal" evidence="4">
    <location>
        <begin position="16"/>
        <end position="127"/>
    </location>
</feature>
<keyword evidence="3" id="KW-0496">Mitochondrion</keyword>
<evidence type="ECO:0000313" key="5">
    <source>
        <dbReference type="EMBL" id="PJF19117.1"/>
    </source>
</evidence>
<accession>A0A2H9TN01</accession>
<dbReference type="InterPro" id="IPR045179">
    <property type="entry name" value="YgfZ/GcvT"/>
</dbReference>
<dbReference type="PANTHER" id="PTHR22602:SF0">
    <property type="entry name" value="TRANSFERASE CAF17, MITOCHONDRIAL-RELATED"/>
    <property type="match status" value="1"/>
</dbReference>
<comment type="subcellular location">
    <subcellularLocation>
        <location evidence="1">Mitochondrion</location>
    </subcellularLocation>
</comment>
<dbReference type="GO" id="GO:0016226">
    <property type="term" value="P:iron-sulfur cluster assembly"/>
    <property type="evidence" value="ECO:0007669"/>
    <property type="project" value="TreeGrafter"/>
</dbReference>
<dbReference type="EMBL" id="MTSL01000077">
    <property type="protein sequence ID" value="PJF19117.1"/>
    <property type="molecule type" value="Genomic_DNA"/>
</dbReference>
<protein>
    <recommendedName>
        <fullName evidence="4">CAF17 C-terminal domain-containing protein</fullName>
    </recommendedName>
</protein>